<dbReference type="GO" id="GO:0005506">
    <property type="term" value="F:iron ion binding"/>
    <property type="evidence" value="ECO:0007669"/>
    <property type="project" value="InterPro"/>
</dbReference>
<evidence type="ECO:0000256" key="6">
    <source>
        <dbReference type="ARBA" id="ARBA00023033"/>
    </source>
</evidence>
<evidence type="ECO:0000313" key="8">
    <source>
        <dbReference type="EMBL" id="KAK8105155.1"/>
    </source>
</evidence>
<name>A0AAW0QGK6_9PEZI</name>
<dbReference type="InterPro" id="IPR036396">
    <property type="entry name" value="Cyt_P450_sf"/>
</dbReference>
<comment type="similarity">
    <text evidence="2">Belongs to the cytochrome P450 family.</text>
</comment>
<proteinExistence type="inferred from homology"/>
<evidence type="ECO:0000256" key="2">
    <source>
        <dbReference type="ARBA" id="ARBA00010617"/>
    </source>
</evidence>
<keyword evidence="6" id="KW-0560">Oxidoreductase</keyword>
<dbReference type="InterPro" id="IPR050121">
    <property type="entry name" value="Cytochrome_P450_monoxygenase"/>
</dbReference>
<dbReference type="AlphaFoldDB" id="A0AAW0QGK6"/>
<dbReference type="SUPFAM" id="SSF48264">
    <property type="entry name" value="Cytochrome P450"/>
    <property type="match status" value="1"/>
</dbReference>
<dbReference type="Proteomes" id="UP001392437">
    <property type="component" value="Unassembled WGS sequence"/>
</dbReference>
<comment type="cofactor">
    <cofactor evidence="1 7">
        <name>heme</name>
        <dbReference type="ChEBI" id="CHEBI:30413"/>
    </cofactor>
</comment>
<organism evidence="8 9">
    <name type="scientific">Apiospora kogelbergensis</name>
    <dbReference type="NCBI Taxonomy" id="1337665"/>
    <lineage>
        <taxon>Eukaryota</taxon>
        <taxon>Fungi</taxon>
        <taxon>Dikarya</taxon>
        <taxon>Ascomycota</taxon>
        <taxon>Pezizomycotina</taxon>
        <taxon>Sordariomycetes</taxon>
        <taxon>Xylariomycetidae</taxon>
        <taxon>Amphisphaeriales</taxon>
        <taxon>Apiosporaceae</taxon>
        <taxon>Apiospora</taxon>
    </lineage>
</organism>
<evidence type="ECO:0000256" key="3">
    <source>
        <dbReference type="ARBA" id="ARBA00022617"/>
    </source>
</evidence>
<gene>
    <name evidence="8" type="ORF">PG999_008514</name>
</gene>
<evidence type="ECO:0000256" key="4">
    <source>
        <dbReference type="ARBA" id="ARBA00022723"/>
    </source>
</evidence>
<evidence type="ECO:0000256" key="5">
    <source>
        <dbReference type="ARBA" id="ARBA00023004"/>
    </source>
</evidence>
<keyword evidence="5 7" id="KW-0408">Iron</keyword>
<evidence type="ECO:0000256" key="7">
    <source>
        <dbReference type="PIRSR" id="PIRSR602403-1"/>
    </source>
</evidence>
<keyword evidence="3 7" id="KW-0349">Heme</keyword>
<feature type="binding site" description="axial binding residue" evidence="7">
    <location>
        <position position="443"/>
    </location>
    <ligand>
        <name>heme</name>
        <dbReference type="ChEBI" id="CHEBI:30413"/>
    </ligand>
    <ligandPart>
        <name>Fe</name>
        <dbReference type="ChEBI" id="CHEBI:18248"/>
    </ligandPart>
</feature>
<evidence type="ECO:0000256" key="1">
    <source>
        <dbReference type="ARBA" id="ARBA00001971"/>
    </source>
</evidence>
<reference evidence="8 9" key="1">
    <citation type="submission" date="2023-01" db="EMBL/GenBank/DDBJ databases">
        <title>Analysis of 21 Apiospora genomes using comparative genomics revels a genus with tremendous synthesis potential of carbohydrate active enzymes and secondary metabolites.</title>
        <authorList>
            <person name="Sorensen T."/>
        </authorList>
    </citation>
    <scope>NUCLEOTIDE SEQUENCE [LARGE SCALE GENOMIC DNA]</scope>
    <source>
        <strain evidence="8 9">CBS 117206</strain>
    </source>
</reference>
<dbReference type="InterPro" id="IPR001128">
    <property type="entry name" value="Cyt_P450"/>
</dbReference>
<dbReference type="EMBL" id="JAQQWP010000008">
    <property type="protein sequence ID" value="KAK8105155.1"/>
    <property type="molecule type" value="Genomic_DNA"/>
</dbReference>
<dbReference type="GO" id="GO:0020037">
    <property type="term" value="F:heme binding"/>
    <property type="evidence" value="ECO:0007669"/>
    <property type="project" value="InterPro"/>
</dbReference>
<comment type="caution">
    <text evidence="8">The sequence shown here is derived from an EMBL/GenBank/DDBJ whole genome shotgun (WGS) entry which is preliminary data.</text>
</comment>
<sequence>MILLALGTVLVGLGTLVASVAFFRRFLSPLSDVPGPALASVTRFWHVRHVIKGDQNRVLVRAHDKYGMHASSLPLPWHFVRIAPEEVSVSHPDGPRKILLATLHKADWYKIATFPDGRFINPFAATDPKIKNELSRHVAPAYTLSNVLQSEEAIDSTIALLLGWLDKFARSGDPVRLDEFVSFTTSDVVGEVVFSRPFGFLNKGADIAGAFAASEAQSAYVSAVGFFRWVHVLLLANPVMTGLGIVPWGHIVDTAMAAIKERQANPDGRFDASSHWFRMLQQNPDRMHRHEIDSAAFNAVAAGSDTVSSGVQAFLYFMMRHPDAWHRARQEMLDAGLGERQGMVSFADTQGLPFLQACLKESLRIFGPGAMGLARRAPPGGLEIGGQTFPEGTILSVHPWVIHHSKEIWGDDAREFNPDRWLSDDAAKLDKDYMPFGLGYASCPGQNLARLEMAKIGATLVLNYNFRQVEPKQEMQYKAFFSLIAHMPPCYVDRIEAQPDYYGRLSGSSLDSNNSFLSQLGFQPHSPTPNETGQYHFGDSSLLLDIGKRRIPQLAPRDDSVLQMATSDYESPNFTQNR</sequence>
<dbReference type="GO" id="GO:0016705">
    <property type="term" value="F:oxidoreductase activity, acting on paired donors, with incorporation or reduction of molecular oxygen"/>
    <property type="evidence" value="ECO:0007669"/>
    <property type="project" value="InterPro"/>
</dbReference>
<dbReference type="Pfam" id="PF00067">
    <property type="entry name" value="p450"/>
    <property type="match status" value="1"/>
</dbReference>
<keyword evidence="4 7" id="KW-0479">Metal-binding</keyword>
<dbReference type="PRINTS" id="PR00465">
    <property type="entry name" value="EP450IV"/>
</dbReference>
<dbReference type="Gene3D" id="1.10.630.10">
    <property type="entry name" value="Cytochrome P450"/>
    <property type="match status" value="1"/>
</dbReference>
<keyword evidence="9" id="KW-1185">Reference proteome</keyword>
<dbReference type="PANTHER" id="PTHR24305:SF232">
    <property type="entry name" value="P450, PUTATIVE (EUROFUNG)-RELATED"/>
    <property type="match status" value="1"/>
</dbReference>
<dbReference type="PRINTS" id="PR00385">
    <property type="entry name" value="P450"/>
</dbReference>
<dbReference type="CDD" id="cd11060">
    <property type="entry name" value="CYP57A1-like"/>
    <property type="match status" value="1"/>
</dbReference>
<dbReference type="PANTHER" id="PTHR24305">
    <property type="entry name" value="CYTOCHROME P450"/>
    <property type="match status" value="1"/>
</dbReference>
<dbReference type="GO" id="GO:0004497">
    <property type="term" value="F:monooxygenase activity"/>
    <property type="evidence" value="ECO:0007669"/>
    <property type="project" value="UniProtKB-KW"/>
</dbReference>
<accession>A0AAW0QGK6</accession>
<evidence type="ECO:0008006" key="10">
    <source>
        <dbReference type="Google" id="ProtNLM"/>
    </source>
</evidence>
<protein>
    <recommendedName>
        <fullName evidence="10">Cytochrome P450</fullName>
    </recommendedName>
</protein>
<evidence type="ECO:0000313" key="9">
    <source>
        <dbReference type="Proteomes" id="UP001392437"/>
    </source>
</evidence>
<dbReference type="InterPro" id="IPR002403">
    <property type="entry name" value="Cyt_P450_E_grp-IV"/>
</dbReference>
<keyword evidence="6" id="KW-0503">Monooxygenase</keyword>